<keyword evidence="2" id="KW-1185">Reference proteome</keyword>
<organism evidence="1 2">
    <name type="scientific">Candida boidinii</name>
    <name type="common">Yeast</name>
    <dbReference type="NCBI Taxonomy" id="5477"/>
    <lineage>
        <taxon>Eukaryota</taxon>
        <taxon>Fungi</taxon>
        <taxon>Dikarya</taxon>
        <taxon>Ascomycota</taxon>
        <taxon>Saccharomycotina</taxon>
        <taxon>Pichiomycetes</taxon>
        <taxon>Pichiales</taxon>
        <taxon>Pichiaceae</taxon>
        <taxon>Ogataea</taxon>
        <taxon>Ogataea/Candida clade</taxon>
    </lineage>
</organism>
<sequence>MAVERFIGLPHWEDKEYLNKIILKSKKIFQSKAASISIVDSDVQLVKAENNLGLKKCSRSLSLDGHAILSKDYFLLLDASKDWRTMETNQAFGVLSVLDSIERTQVSFDNILKFQKVAAELLNFLRSPYKVSALDINSISDTKSLLKSGSVYFDKEKVLKHYGRASSRGDSQVASSIYERDQSGTRYLFDTEIQINQQSHPDNSIERKIENKLRICRDFLPAVNMLCRFLIKQTNSDCAFVVRQRFSQLLKIDSSFFPMDSIPYSEFKHKSHLKKIAELRQQHEIITMEGLSDHQQMNQVILNELGERAYRTPYGIGFVNNTSLMNDKDKAANFKNNYCKNSSKYVFNSGCRD</sequence>
<accession>A0ACB5TZE7</accession>
<protein>
    <submittedName>
        <fullName evidence="1">Unnamed protein product</fullName>
    </submittedName>
</protein>
<dbReference type="EMBL" id="BSXV01003386">
    <property type="protein sequence ID" value="GME98227.1"/>
    <property type="molecule type" value="Genomic_DNA"/>
</dbReference>
<reference evidence="1" key="1">
    <citation type="submission" date="2023-04" db="EMBL/GenBank/DDBJ databases">
        <title>Candida boidinii NBRC 1967.</title>
        <authorList>
            <person name="Ichikawa N."/>
            <person name="Sato H."/>
            <person name="Tonouchi N."/>
        </authorList>
    </citation>
    <scope>NUCLEOTIDE SEQUENCE</scope>
    <source>
        <strain evidence="1">NBRC 1967</strain>
    </source>
</reference>
<proteinExistence type="predicted"/>
<evidence type="ECO:0000313" key="2">
    <source>
        <dbReference type="Proteomes" id="UP001165101"/>
    </source>
</evidence>
<gene>
    <name evidence="1" type="ORF">Cboi01_000487900</name>
</gene>
<evidence type="ECO:0000313" key="1">
    <source>
        <dbReference type="EMBL" id="GME98227.1"/>
    </source>
</evidence>
<dbReference type="Proteomes" id="UP001165101">
    <property type="component" value="Unassembled WGS sequence"/>
</dbReference>
<name>A0ACB5TZE7_CANBO</name>
<comment type="caution">
    <text evidence="1">The sequence shown here is derived from an EMBL/GenBank/DDBJ whole genome shotgun (WGS) entry which is preliminary data.</text>
</comment>